<dbReference type="EMBL" id="AP022870">
    <property type="protein sequence ID" value="BCB79559.1"/>
    <property type="molecule type" value="Genomic_DNA"/>
</dbReference>
<dbReference type="Gene3D" id="3.20.20.80">
    <property type="entry name" value="Glycosidases"/>
    <property type="match status" value="1"/>
</dbReference>
<feature type="domain" description="Glycoside hydrolase family 5" evidence="4">
    <location>
        <begin position="76"/>
        <end position="333"/>
    </location>
</feature>
<dbReference type="GO" id="GO:0009251">
    <property type="term" value="P:glucan catabolic process"/>
    <property type="evidence" value="ECO:0007669"/>
    <property type="project" value="TreeGrafter"/>
</dbReference>
<dbReference type="GO" id="GO:0005576">
    <property type="term" value="C:extracellular region"/>
    <property type="evidence" value="ECO:0007669"/>
    <property type="project" value="TreeGrafter"/>
</dbReference>
<evidence type="ECO:0000313" key="6">
    <source>
        <dbReference type="Proteomes" id="UP000502508"/>
    </source>
</evidence>
<protein>
    <recommendedName>
        <fullName evidence="4">Glycoside hydrolase family 5 domain-containing protein</fullName>
    </recommendedName>
</protein>
<evidence type="ECO:0000313" key="5">
    <source>
        <dbReference type="EMBL" id="BCB79559.1"/>
    </source>
</evidence>
<keyword evidence="1 3" id="KW-0378">Hydrolase</keyword>
<dbReference type="GO" id="GO:0009986">
    <property type="term" value="C:cell surface"/>
    <property type="evidence" value="ECO:0007669"/>
    <property type="project" value="TreeGrafter"/>
</dbReference>
<comment type="similarity">
    <text evidence="3">Belongs to the glycosyl hydrolase 5 (cellulase A) family.</text>
</comment>
<keyword evidence="6" id="KW-1185">Reference proteome</keyword>
<accession>A0A6F8Y0J4</accession>
<dbReference type="FunFam" id="3.20.20.80:FF:000130">
    <property type="entry name" value="Endoglucanase C"/>
    <property type="match status" value="1"/>
</dbReference>
<dbReference type="Pfam" id="PF00150">
    <property type="entry name" value="Cellulase"/>
    <property type="match status" value="1"/>
</dbReference>
<sequence length="484" mass="54553">MSLEWIEVRGDRLVASSGEVVTLAGVGLGGWLNMENFITGYPGTESQQRKALRRALGEEGCRRYFDRFLTDFFDAADARHLASLGLNSVRIPFNYRHFEDDDRPFAHKAEGFAWLDRAIGLCADAGLYAILDLHAVPGFQNQNWHSDNPTHWASFWTHRHFQDRVVHLWEALADRYRDNPTVAGYNPVNEPADPSGEVIGPFYARLERAIRAVDPRHVLFLDGNRYSTDFSAFTEPFANTVYTAHDYALPGMAAGSEYPGMARGEYFDRQVVEETFLRRTEFMRRTGTPIWIGEFGPVYTGDPAVDQSRLRLLRDQLDIYRAHGASWALWTSKDIGLQGLVYADPQSPYLRRIAPVLEKKARLGVDSWGGVDTGIRDVLGPIEELFAREFPDFQPYPWGRRAWVNLLVRHILLAEPMVGDFERCFAGVTPDEAAELAGSFAFDRCVVRTPLADALRDHLAARSRLGLERGPGSEGRGRPTTTQG</sequence>
<evidence type="ECO:0000256" key="3">
    <source>
        <dbReference type="RuleBase" id="RU361153"/>
    </source>
</evidence>
<dbReference type="InterPro" id="IPR017853">
    <property type="entry name" value="GH"/>
</dbReference>
<evidence type="ECO:0000256" key="2">
    <source>
        <dbReference type="ARBA" id="ARBA00023295"/>
    </source>
</evidence>
<dbReference type="PANTHER" id="PTHR31297:SF13">
    <property type="entry name" value="PUTATIVE-RELATED"/>
    <property type="match status" value="1"/>
</dbReference>
<dbReference type="SUPFAM" id="SSF51445">
    <property type="entry name" value="(Trans)glycosidases"/>
    <property type="match status" value="1"/>
</dbReference>
<evidence type="ECO:0000256" key="1">
    <source>
        <dbReference type="ARBA" id="ARBA00022801"/>
    </source>
</evidence>
<gene>
    <name evidence="5" type="ORF">Pflav_059690</name>
</gene>
<proteinExistence type="inferred from homology"/>
<name>A0A6F8Y0J4_9ACTN</name>
<dbReference type="RefSeq" id="WP_197938776.1">
    <property type="nucleotide sequence ID" value="NZ_AP022870.1"/>
</dbReference>
<dbReference type="AlphaFoldDB" id="A0A6F8Y0J4"/>
<reference evidence="5 6" key="2">
    <citation type="submission" date="2020-03" db="EMBL/GenBank/DDBJ databases">
        <authorList>
            <person name="Ichikawa N."/>
            <person name="Kimura A."/>
            <person name="Kitahashi Y."/>
            <person name="Uohara A."/>
        </authorList>
    </citation>
    <scope>NUCLEOTIDE SEQUENCE [LARGE SCALE GENOMIC DNA]</scope>
    <source>
        <strain evidence="5 6">NBRC 107702</strain>
    </source>
</reference>
<evidence type="ECO:0000259" key="4">
    <source>
        <dbReference type="Pfam" id="PF00150"/>
    </source>
</evidence>
<dbReference type="InterPro" id="IPR001547">
    <property type="entry name" value="Glyco_hydro_5"/>
</dbReference>
<dbReference type="InterPro" id="IPR050386">
    <property type="entry name" value="Glycosyl_hydrolase_5"/>
</dbReference>
<dbReference type="KEGG" id="pfla:Pflav_059690"/>
<keyword evidence="2 3" id="KW-0326">Glycosidase</keyword>
<dbReference type="PANTHER" id="PTHR31297">
    <property type="entry name" value="GLUCAN ENDO-1,6-BETA-GLUCOSIDASE B"/>
    <property type="match status" value="1"/>
</dbReference>
<organism evidence="5 6">
    <name type="scientific">Phytohabitans flavus</name>
    <dbReference type="NCBI Taxonomy" id="1076124"/>
    <lineage>
        <taxon>Bacteria</taxon>
        <taxon>Bacillati</taxon>
        <taxon>Actinomycetota</taxon>
        <taxon>Actinomycetes</taxon>
        <taxon>Micromonosporales</taxon>
        <taxon>Micromonosporaceae</taxon>
    </lineage>
</organism>
<dbReference type="Proteomes" id="UP000502508">
    <property type="component" value="Chromosome"/>
</dbReference>
<reference evidence="5 6" key="1">
    <citation type="submission" date="2020-03" db="EMBL/GenBank/DDBJ databases">
        <title>Whole genome shotgun sequence of Phytohabitans flavus NBRC 107702.</title>
        <authorList>
            <person name="Komaki H."/>
            <person name="Tamura T."/>
        </authorList>
    </citation>
    <scope>NUCLEOTIDE SEQUENCE [LARGE SCALE GENOMIC DNA]</scope>
    <source>
        <strain evidence="5 6">NBRC 107702</strain>
    </source>
</reference>
<dbReference type="GO" id="GO:0008422">
    <property type="term" value="F:beta-glucosidase activity"/>
    <property type="evidence" value="ECO:0007669"/>
    <property type="project" value="TreeGrafter"/>
</dbReference>